<feature type="transmembrane region" description="Helical" evidence="7">
    <location>
        <begin position="124"/>
        <end position="146"/>
    </location>
</feature>
<protein>
    <submittedName>
        <fullName evidence="10">Multidrug ABC transporter, ATP-binding protein</fullName>
    </submittedName>
</protein>
<dbReference type="Gene3D" id="1.20.1560.10">
    <property type="entry name" value="ABC transporter type 1, transmembrane domain"/>
    <property type="match status" value="1"/>
</dbReference>
<dbReference type="KEGG" id="bcz:BCE33L1718"/>
<evidence type="ECO:0000256" key="2">
    <source>
        <dbReference type="ARBA" id="ARBA00022692"/>
    </source>
</evidence>
<comment type="subcellular location">
    <subcellularLocation>
        <location evidence="1">Cell membrane</location>
        <topology evidence="1">Multi-pass membrane protein</topology>
    </subcellularLocation>
</comment>
<dbReference type="GO" id="GO:0016887">
    <property type="term" value="F:ATP hydrolysis activity"/>
    <property type="evidence" value="ECO:0007669"/>
    <property type="project" value="InterPro"/>
</dbReference>
<evidence type="ECO:0000259" key="8">
    <source>
        <dbReference type="PROSITE" id="PS50893"/>
    </source>
</evidence>
<feature type="domain" description="ABC transmembrane type-1" evidence="9">
    <location>
        <begin position="15"/>
        <end position="295"/>
    </location>
</feature>
<dbReference type="SUPFAM" id="SSF52540">
    <property type="entry name" value="P-loop containing nucleoside triphosphate hydrolases"/>
    <property type="match status" value="1"/>
</dbReference>
<dbReference type="InterPro" id="IPR011527">
    <property type="entry name" value="ABC1_TM_dom"/>
</dbReference>
<dbReference type="PANTHER" id="PTHR43394:SF1">
    <property type="entry name" value="ATP-BINDING CASSETTE SUB-FAMILY B MEMBER 10, MITOCHONDRIAL"/>
    <property type="match status" value="1"/>
</dbReference>
<feature type="transmembrane region" description="Helical" evidence="7">
    <location>
        <begin position="152"/>
        <end position="171"/>
    </location>
</feature>
<dbReference type="PANTHER" id="PTHR43394">
    <property type="entry name" value="ATP-DEPENDENT PERMEASE MDL1, MITOCHONDRIAL"/>
    <property type="match status" value="1"/>
</dbReference>
<dbReference type="InterPro" id="IPR017871">
    <property type="entry name" value="ABC_transporter-like_CS"/>
</dbReference>
<feature type="transmembrane region" description="Helical" evidence="7">
    <location>
        <begin position="242"/>
        <end position="260"/>
    </location>
</feature>
<dbReference type="Proteomes" id="UP000002612">
    <property type="component" value="Chromosome"/>
</dbReference>
<evidence type="ECO:0000256" key="5">
    <source>
        <dbReference type="ARBA" id="ARBA00022989"/>
    </source>
</evidence>
<proteinExistence type="predicted"/>
<dbReference type="AlphaFoldDB" id="Q63CQ4"/>
<dbReference type="PROSITE" id="PS00211">
    <property type="entry name" value="ABC_TRANSPORTER_1"/>
    <property type="match status" value="1"/>
</dbReference>
<dbReference type="InterPro" id="IPR036640">
    <property type="entry name" value="ABC1_TM_sf"/>
</dbReference>
<dbReference type="InterPro" id="IPR003593">
    <property type="entry name" value="AAA+_ATPase"/>
</dbReference>
<dbReference type="GO" id="GO:0015421">
    <property type="term" value="F:ABC-type oligopeptide transporter activity"/>
    <property type="evidence" value="ECO:0007669"/>
    <property type="project" value="TreeGrafter"/>
</dbReference>
<dbReference type="InterPro" id="IPR003439">
    <property type="entry name" value="ABC_transporter-like_ATP-bd"/>
</dbReference>
<keyword evidence="2 7" id="KW-0812">Transmembrane</keyword>
<gene>
    <name evidence="10" type="ordered locus">BCE33L1718</name>
</gene>
<evidence type="ECO:0000313" key="11">
    <source>
        <dbReference type="Proteomes" id="UP000002612"/>
    </source>
</evidence>
<dbReference type="PROSITE" id="PS50929">
    <property type="entry name" value="ABC_TM1F"/>
    <property type="match status" value="1"/>
</dbReference>
<feature type="transmembrane region" description="Helical" evidence="7">
    <location>
        <begin position="12"/>
        <end position="32"/>
    </location>
</feature>
<dbReference type="SUPFAM" id="SSF90123">
    <property type="entry name" value="ABC transporter transmembrane region"/>
    <property type="match status" value="1"/>
</dbReference>
<reference evidence="11" key="1">
    <citation type="journal article" date="2006" name="J. Bacteriol.">
        <title>Pathogenomic sequence analysis of Bacillus cereus and Bacillus thuringiensis isolates closely related to Bacillus anthracis.</title>
        <authorList>
            <person name="Han C.S."/>
            <person name="Xie G."/>
            <person name="Challacombe J.F."/>
            <person name="Altherr M.R."/>
            <person name="Bhotika S.S."/>
            <person name="Brown N."/>
            <person name="Bruce D."/>
            <person name="Campbell C.S."/>
            <person name="Campbell M.L."/>
            <person name="Chen J."/>
            <person name="Chertkov O."/>
            <person name="Cleland C."/>
            <person name="Dimitrijevic M."/>
            <person name="Doggett N.A."/>
            <person name="Fawcett J.J."/>
            <person name="Glavina T."/>
            <person name="Goodwin L.A."/>
            <person name="Green L.D."/>
            <person name="Hill K.K."/>
            <person name="Hitchcock P."/>
            <person name="Jackson P.J."/>
            <person name="Keim P."/>
            <person name="Kewalramani A.R."/>
            <person name="Longmire J."/>
            <person name="Lucas S."/>
            <person name="Malfatti S."/>
            <person name="McMurry K."/>
            <person name="Meincke L.J."/>
            <person name="Misra M."/>
            <person name="Moseman B.L."/>
            <person name="Mundt M."/>
            <person name="Munk A.C."/>
            <person name="Okinaka R.T."/>
            <person name="Parson-Quintana B."/>
            <person name="Reilly L.P."/>
            <person name="Richardson P."/>
            <person name="Robinson D.L."/>
            <person name="Rubin E."/>
            <person name="Saunders E."/>
            <person name="Tapia R."/>
            <person name="Tesmer J.G."/>
            <person name="Thayer N."/>
            <person name="Thompson L.S."/>
            <person name="Tice H."/>
            <person name="Ticknor L.O."/>
            <person name="Wills P.L."/>
            <person name="Brettin T.S."/>
            <person name="Gilna P."/>
        </authorList>
    </citation>
    <scope>NUCLEOTIDE SEQUENCE [LARGE SCALE GENOMIC DNA]</scope>
    <source>
        <strain evidence="11">ZK / E33L</strain>
    </source>
</reference>
<dbReference type="EMBL" id="CP000001">
    <property type="protein sequence ID" value="AAU18528.1"/>
    <property type="molecule type" value="Genomic_DNA"/>
</dbReference>
<evidence type="ECO:0000256" key="7">
    <source>
        <dbReference type="SAM" id="Phobius"/>
    </source>
</evidence>
<evidence type="ECO:0000256" key="3">
    <source>
        <dbReference type="ARBA" id="ARBA00022741"/>
    </source>
</evidence>
<name>Q63CQ4_BACCZ</name>
<dbReference type="Pfam" id="PF00005">
    <property type="entry name" value="ABC_tran"/>
    <property type="match status" value="1"/>
</dbReference>
<dbReference type="GO" id="GO:0005524">
    <property type="term" value="F:ATP binding"/>
    <property type="evidence" value="ECO:0007669"/>
    <property type="project" value="UniProtKB-KW"/>
</dbReference>
<sequence length="563" mass="63887">MMNAYLKRNKFLLGITFVFSALVSGGAVYLAIILQDIVNIATEGSMKQFLEIVIFSCFYLIILGISKYIYSLCSKKLVKNITRDLRSDLYKGIFNKDHLEFKRYDNAEYISMLTNDVKIIEENYIIPLLNIMENSIIFLVSIILLIQISPLVLIALVVCLGIMAVVSSIIGKMSQEKQGEFSNAIGEYTSKIKDLFGGHDIIKSFNVTRKSFMEFENENKLVVEKKYQADKIFALNQSLSDILGLCTMFSVVAIGSYMVLKGDVMVGTLIALVQLSNTFVNPIMVISMGIPQLQSVKPIIDRFNTLVNDEQKDTVKIKKNSFEKAIEIENVSFSYEEEKEILSNINLIIEKNKKYVIIGQSGCGKSTLIQLILGMNQNYSGRIKWDQEELKKLDISELTNLYSLIHQNIYVFNKSIQDNIFLFEDFTKQELDQAMSVSGVREFIKNEQDLAKEVGEGGGNLSGGQKQRIAVARGLIRNKPILILDEGTSALDLKTSYSIEDKLLNVENLTMIAITHKLNPEILRRYDAIIYMENGRIVEQGTFDELIQNHDSFYYFHSVREVV</sequence>
<keyword evidence="6 7" id="KW-0472">Membrane</keyword>
<keyword evidence="3" id="KW-0547">Nucleotide-binding</keyword>
<organism evidence="10 11">
    <name type="scientific">Bacillus cereus (strain ZK / E33L)</name>
    <dbReference type="NCBI Taxonomy" id="288681"/>
    <lineage>
        <taxon>Bacteria</taxon>
        <taxon>Bacillati</taxon>
        <taxon>Bacillota</taxon>
        <taxon>Bacilli</taxon>
        <taxon>Bacillales</taxon>
        <taxon>Bacillaceae</taxon>
        <taxon>Bacillus</taxon>
        <taxon>Bacillus cereus group</taxon>
    </lineage>
</organism>
<accession>Q63CQ4</accession>
<dbReference type="InterPro" id="IPR039421">
    <property type="entry name" value="Type_1_exporter"/>
</dbReference>
<dbReference type="CDD" id="cd03228">
    <property type="entry name" value="ABCC_MRP_Like"/>
    <property type="match status" value="1"/>
</dbReference>
<evidence type="ECO:0000256" key="1">
    <source>
        <dbReference type="ARBA" id="ARBA00004651"/>
    </source>
</evidence>
<keyword evidence="4 10" id="KW-0067">ATP-binding</keyword>
<feature type="transmembrane region" description="Helical" evidence="7">
    <location>
        <begin position="52"/>
        <end position="70"/>
    </location>
</feature>
<dbReference type="GO" id="GO:0005886">
    <property type="term" value="C:plasma membrane"/>
    <property type="evidence" value="ECO:0007669"/>
    <property type="project" value="UniProtKB-SubCell"/>
</dbReference>
<dbReference type="Pfam" id="PF00664">
    <property type="entry name" value="ABC_membrane"/>
    <property type="match status" value="1"/>
</dbReference>
<dbReference type="InterPro" id="IPR027417">
    <property type="entry name" value="P-loop_NTPase"/>
</dbReference>
<keyword evidence="5 7" id="KW-1133">Transmembrane helix</keyword>
<dbReference type="Gene3D" id="3.40.50.300">
    <property type="entry name" value="P-loop containing nucleotide triphosphate hydrolases"/>
    <property type="match status" value="1"/>
</dbReference>
<evidence type="ECO:0000313" key="10">
    <source>
        <dbReference type="EMBL" id="AAU18528.1"/>
    </source>
</evidence>
<feature type="domain" description="ABC transporter" evidence="8">
    <location>
        <begin position="326"/>
        <end position="559"/>
    </location>
</feature>
<evidence type="ECO:0000256" key="6">
    <source>
        <dbReference type="ARBA" id="ARBA00023136"/>
    </source>
</evidence>
<dbReference type="SMART" id="SM00382">
    <property type="entry name" value="AAA"/>
    <property type="match status" value="1"/>
</dbReference>
<evidence type="ECO:0000259" key="9">
    <source>
        <dbReference type="PROSITE" id="PS50929"/>
    </source>
</evidence>
<dbReference type="PROSITE" id="PS50893">
    <property type="entry name" value="ABC_TRANSPORTER_2"/>
    <property type="match status" value="1"/>
</dbReference>
<evidence type="ECO:0000256" key="4">
    <source>
        <dbReference type="ARBA" id="ARBA00022840"/>
    </source>
</evidence>